<dbReference type="GO" id="GO:0005886">
    <property type="term" value="C:plasma membrane"/>
    <property type="evidence" value="ECO:0007669"/>
    <property type="project" value="TreeGrafter"/>
</dbReference>
<evidence type="ECO:0000256" key="5">
    <source>
        <dbReference type="ARBA" id="ARBA00023014"/>
    </source>
</evidence>
<dbReference type="InterPro" id="IPR017896">
    <property type="entry name" value="4Fe4S_Fe-S-bd"/>
</dbReference>
<dbReference type="PANTHER" id="PTHR43255:SF1">
    <property type="entry name" value="IRON-SULFUR-BINDING OXIDOREDUCTASE FADF-RELATED"/>
    <property type="match status" value="1"/>
</dbReference>
<dbReference type="InterPro" id="IPR009051">
    <property type="entry name" value="Helical_ferredxn"/>
</dbReference>
<feature type="domain" description="Cysteine-rich" evidence="6">
    <location>
        <begin position="281"/>
        <end position="368"/>
    </location>
</feature>
<sequence length="394" mass="42734">MSTREHSPIACNAALAKMLAEAVDTCARCGFCKVSCPTYPFGGGFETFSPRAKVAFLKDYFEDRDVLTPEWVDRLYRCTTCERCQTVCQTAIPLVALWESVRADIVTKGLGPMPAHKKLRALAEEHGNPYGEPASKQSQWLLPEHHPVETADILIFGGCTASYRMPSMLQTGVTILTRLGVPYAYAGGEEHCCASPLLRTGQLDVAGELIGKNLDLIARTGARTIVTPCGGCSKTLKQDYPAWTEKLGKPFNVTVRHFSEVYVDLLRQGRIKPSVAVNKTVTFHDPCHVGRSQGLFDEPREILAAIPGIKLLEMPRCRESSRCCGAGGGVKANYPQMASAIARERLDEAVATGADTLVTMCPFCQGSFSQAIKESDASIGLSGLEELLLASLAQ</sequence>
<protein>
    <submittedName>
        <fullName evidence="8">Fe-S oxidoreductase</fullName>
    </submittedName>
</protein>
<dbReference type="Pfam" id="PF13183">
    <property type="entry name" value="Fer4_8"/>
    <property type="match status" value="1"/>
</dbReference>
<dbReference type="STRING" id="596152.DesU5LDRAFT_0346"/>
<keyword evidence="1" id="KW-0004">4Fe-4S</keyword>
<dbReference type="GO" id="GO:0051539">
    <property type="term" value="F:4 iron, 4 sulfur cluster binding"/>
    <property type="evidence" value="ECO:0007669"/>
    <property type="project" value="UniProtKB-KW"/>
</dbReference>
<dbReference type="PANTHER" id="PTHR43255">
    <property type="entry name" value="IRON-SULFUR-BINDING OXIDOREDUCTASE FADF-RELATED-RELATED"/>
    <property type="match status" value="1"/>
</dbReference>
<dbReference type="AlphaFoldDB" id="I2PX02"/>
<organism evidence="8">
    <name type="scientific">Desulfovibrio sp. U5L</name>
    <dbReference type="NCBI Taxonomy" id="596152"/>
    <lineage>
        <taxon>Bacteria</taxon>
        <taxon>Pseudomonadati</taxon>
        <taxon>Thermodesulfobacteriota</taxon>
        <taxon>Desulfovibrionia</taxon>
        <taxon>Desulfovibrionales</taxon>
        <taxon>Desulfovibrionaceae</taxon>
        <taxon>Desulfovibrio</taxon>
    </lineage>
</organism>
<evidence type="ECO:0000256" key="1">
    <source>
        <dbReference type="ARBA" id="ARBA00022485"/>
    </source>
</evidence>
<feature type="domain" description="4Fe-4S ferredoxin-type" evidence="7">
    <location>
        <begin position="23"/>
        <end position="91"/>
    </location>
</feature>
<dbReference type="Gene3D" id="1.10.1060.10">
    <property type="entry name" value="Alpha-helical ferredoxin"/>
    <property type="match status" value="1"/>
</dbReference>
<keyword evidence="4" id="KW-0408">Iron</keyword>
<keyword evidence="3" id="KW-0560">Oxidoreductase</keyword>
<dbReference type="GO" id="GO:0016491">
    <property type="term" value="F:oxidoreductase activity"/>
    <property type="evidence" value="ECO:0007669"/>
    <property type="project" value="UniProtKB-KW"/>
</dbReference>
<evidence type="ECO:0000256" key="2">
    <source>
        <dbReference type="ARBA" id="ARBA00022723"/>
    </source>
</evidence>
<dbReference type="EMBL" id="JH600068">
    <property type="protein sequence ID" value="EIG52058.1"/>
    <property type="molecule type" value="Genomic_DNA"/>
</dbReference>
<keyword evidence="2" id="KW-0479">Metal-binding</keyword>
<keyword evidence="5" id="KW-0411">Iron-sulfur</keyword>
<dbReference type="GO" id="GO:0046872">
    <property type="term" value="F:metal ion binding"/>
    <property type="evidence" value="ECO:0007669"/>
    <property type="project" value="UniProtKB-KW"/>
</dbReference>
<dbReference type="Pfam" id="PF02754">
    <property type="entry name" value="CCG"/>
    <property type="match status" value="2"/>
</dbReference>
<evidence type="ECO:0000259" key="6">
    <source>
        <dbReference type="Pfam" id="PF02754"/>
    </source>
</evidence>
<accession>I2PX02</accession>
<evidence type="ECO:0000259" key="7">
    <source>
        <dbReference type="Pfam" id="PF13183"/>
    </source>
</evidence>
<dbReference type="InterPro" id="IPR004017">
    <property type="entry name" value="Cys_rich_dom"/>
</dbReference>
<dbReference type="SUPFAM" id="SSF46548">
    <property type="entry name" value="alpha-helical ferredoxin"/>
    <property type="match status" value="1"/>
</dbReference>
<dbReference type="OrthoDB" id="9794954at2"/>
<dbReference type="HOGENOM" id="CLU_023081_2_0_7"/>
<evidence type="ECO:0000256" key="3">
    <source>
        <dbReference type="ARBA" id="ARBA00023002"/>
    </source>
</evidence>
<evidence type="ECO:0000256" key="4">
    <source>
        <dbReference type="ARBA" id="ARBA00023004"/>
    </source>
</evidence>
<feature type="domain" description="Cysteine-rich" evidence="6">
    <location>
        <begin position="154"/>
        <end position="237"/>
    </location>
</feature>
<reference evidence="8" key="1">
    <citation type="submission" date="2011-11" db="EMBL/GenBank/DDBJ databases">
        <title>Improved High-Quality Draft sequence of Desulfovibrio sp. U5L.</title>
        <authorList>
            <consortium name="US DOE Joint Genome Institute"/>
            <person name="Lucas S."/>
            <person name="Han J."/>
            <person name="Lapidus A."/>
            <person name="Cheng J.-F."/>
            <person name="Goodwin L."/>
            <person name="Pitluck S."/>
            <person name="Peters L."/>
            <person name="Ovchinnikova G."/>
            <person name="Held B."/>
            <person name="Detter J.C."/>
            <person name="Han C."/>
            <person name="Tapia R."/>
            <person name="Land M."/>
            <person name="Hauser L."/>
            <person name="Kyrpides N."/>
            <person name="Ivanova N."/>
            <person name="Pagani I."/>
            <person name="Gabster J."/>
            <person name="Walker C."/>
            <person name="Stolyar S."/>
            <person name="Stahl D."/>
            <person name="Arkin A."/>
            <person name="Dehal P."/>
            <person name="Hazen T."/>
            <person name="Woyke T."/>
        </authorList>
    </citation>
    <scope>NUCLEOTIDE SEQUENCE [LARGE SCALE GENOMIC DNA]</scope>
    <source>
        <strain evidence="8">U5L</strain>
    </source>
</reference>
<evidence type="ECO:0000313" key="8">
    <source>
        <dbReference type="EMBL" id="EIG52058.1"/>
    </source>
</evidence>
<proteinExistence type="predicted"/>
<dbReference type="InterPro" id="IPR051460">
    <property type="entry name" value="HdrC_iron-sulfur_subunit"/>
</dbReference>
<dbReference type="eggNOG" id="COG0247">
    <property type="taxonomic scope" value="Bacteria"/>
</dbReference>
<gene>
    <name evidence="8" type="ORF">DesU5LDRAFT_0346</name>
</gene>
<name>I2PX02_9BACT</name>